<feature type="compositionally biased region" description="Basic residues" evidence="4">
    <location>
        <begin position="565"/>
        <end position="575"/>
    </location>
</feature>
<comment type="caution">
    <text evidence="6">The sequence shown here is derived from an EMBL/GenBank/DDBJ whole genome shotgun (WGS) entry which is preliminary data.</text>
</comment>
<dbReference type="InterPro" id="IPR050055">
    <property type="entry name" value="EF-Tu_GTPase"/>
</dbReference>
<feature type="domain" description="Tr-type G" evidence="5">
    <location>
        <begin position="122"/>
        <end position="350"/>
    </location>
</feature>
<dbReference type="InterPro" id="IPR004161">
    <property type="entry name" value="EFTu-like_2"/>
</dbReference>
<dbReference type="FunFam" id="3.40.50.300:FF:000091">
    <property type="entry name" value="Probable GTP-binding protein 1"/>
    <property type="match status" value="1"/>
</dbReference>
<dbReference type="InterPro" id="IPR009000">
    <property type="entry name" value="Transl_B-barrel_sf"/>
</dbReference>
<feature type="region of interest" description="Disordered" evidence="4">
    <location>
        <begin position="554"/>
        <end position="588"/>
    </location>
</feature>
<dbReference type="EMBL" id="CAJFCJ010000018">
    <property type="protein sequence ID" value="CAD5122766.1"/>
    <property type="molecule type" value="Genomic_DNA"/>
</dbReference>
<evidence type="ECO:0000256" key="2">
    <source>
        <dbReference type="ARBA" id="ARBA00022741"/>
    </source>
</evidence>
<dbReference type="Pfam" id="PF03144">
    <property type="entry name" value="GTP_EFTU_D2"/>
    <property type="match status" value="1"/>
</dbReference>
<feature type="compositionally biased region" description="Low complexity" evidence="4">
    <location>
        <begin position="576"/>
        <end position="588"/>
    </location>
</feature>
<dbReference type="PANTHER" id="PTHR43721">
    <property type="entry name" value="ELONGATION FACTOR TU-RELATED"/>
    <property type="match status" value="1"/>
</dbReference>
<dbReference type="FunFam" id="2.40.30.10:FF:000014">
    <property type="entry name" value="Probable GTP-binding protein 1"/>
    <property type="match status" value="1"/>
</dbReference>
<evidence type="ECO:0000313" key="7">
    <source>
        <dbReference type="Proteomes" id="UP000549394"/>
    </source>
</evidence>
<keyword evidence="2" id="KW-0547">Nucleotide-binding</keyword>
<reference evidence="6 7" key="1">
    <citation type="submission" date="2020-08" db="EMBL/GenBank/DDBJ databases">
        <authorList>
            <person name="Hejnol A."/>
        </authorList>
    </citation>
    <scope>NUCLEOTIDE SEQUENCE [LARGE SCALE GENOMIC DNA]</scope>
</reference>
<dbReference type="InterPro" id="IPR027417">
    <property type="entry name" value="P-loop_NTPase"/>
</dbReference>
<evidence type="ECO:0000256" key="4">
    <source>
        <dbReference type="SAM" id="MobiDB-lite"/>
    </source>
</evidence>
<name>A0A7I8W2H0_9ANNE</name>
<proteinExistence type="inferred from homology"/>
<dbReference type="SUPFAM" id="SSF50447">
    <property type="entry name" value="Translation proteins"/>
    <property type="match status" value="1"/>
</dbReference>
<dbReference type="PANTHER" id="PTHR43721:SF9">
    <property type="entry name" value="GTP-BINDING PROTEIN 1"/>
    <property type="match status" value="1"/>
</dbReference>
<protein>
    <submittedName>
        <fullName evidence="6">DgyrCDS11174</fullName>
    </submittedName>
</protein>
<keyword evidence="3" id="KW-0342">GTP-binding</keyword>
<dbReference type="GO" id="GO:0005525">
    <property type="term" value="F:GTP binding"/>
    <property type="evidence" value="ECO:0007669"/>
    <property type="project" value="UniProtKB-KW"/>
</dbReference>
<dbReference type="GO" id="GO:0003746">
    <property type="term" value="F:translation elongation factor activity"/>
    <property type="evidence" value="ECO:0007669"/>
    <property type="project" value="TreeGrafter"/>
</dbReference>
<evidence type="ECO:0000256" key="3">
    <source>
        <dbReference type="ARBA" id="ARBA00023134"/>
    </source>
</evidence>
<dbReference type="CDD" id="cd03708">
    <property type="entry name" value="GTPBP_III"/>
    <property type="match status" value="1"/>
</dbReference>
<evidence type="ECO:0000313" key="6">
    <source>
        <dbReference type="EMBL" id="CAD5122766.1"/>
    </source>
</evidence>
<accession>A0A7I8W2H0</accession>
<dbReference type="Pfam" id="PF00009">
    <property type="entry name" value="GTP_EFTU"/>
    <property type="match status" value="1"/>
</dbReference>
<comment type="similarity">
    <text evidence="1">Belongs to the TRAFAC class translation factor GTPase superfamily. Classic translation factor GTPase family. EF-Tu/EF-1A subfamily.</text>
</comment>
<evidence type="ECO:0000259" key="5">
    <source>
        <dbReference type="PROSITE" id="PS51722"/>
    </source>
</evidence>
<keyword evidence="7" id="KW-1185">Reference proteome</keyword>
<dbReference type="CDD" id="cd04165">
    <property type="entry name" value="GTPBP1_like"/>
    <property type="match status" value="1"/>
</dbReference>
<dbReference type="Gene3D" id="3.40.50.300">
    <property type="entry name" value="P-loop containing nucleotide triphosphate hydrolases"/>
    <property type="match status" value="1"/>
</dbReference>
<dbReference type="PROSITE" id="PS51722">
    <property type="entry name" value="G_TR_2"/>
    <property type="match status" value="1"/>
</dbReference>
<gene>
    <name evidence="6" type="ORF">DGYR_LOCUS10530</name>
</gene>
<dbReference type="AlphaFoldDB" id="A0A7I8W2H0"/>
<dbReference type="Gene3D" id="2.40.30.10">
    <property type="entry name" value="Translation factors"/>
    <property type="match status" value="2"/>
</dbReference>
<dbReference type="InterPro" id="IPR009001">
    <property type="entry name" value="Transl_elong_EF1A/Init_IF2_C"/>
</dbReference>
<dbReference type="Proteomes" id="UP000549394">
    <property type="component" value="Unassembled WGS sequence"/>
</dbReference>
<dbReference type="SUPFAM" id="SSF52540">
    <property type="entry name" value="P-loop containing nucleoside triphosphate hydrolases"/>
    <property type="match status" value="1"/>
</dbReference>
<evidence type="ECO:0000256" key="1">
    <source>
        <dbReference type="ARBA" id="ARBA00007249"/>
    </source>
</evidence>
<dbReference type="InterPro" id="IPR035531">
    <property type="entry name" value="GTPBP1-like"/>
</dbReference>
<dbReference type="CDD" id="cd03694">
    <property type="entry name" value="GTPBP_II"/>
    <property type="match status" value="1"/>
</dbReference>
<organism evidence="6 7">
    <name type="scientific">Dimorphilus gyrociliatus</name>
    <dbReference type="NCBI Taxonomy" id="2664684"/>
    <lineage>
        <taxon>Eukaryota</taxon>
        <taxon>Metazoa</taxon>
        <taxon>Spiralia</taxon>
        <taxon>Lophotrochozoa</taxon>
        <taxon>Annelida</taxon>
        <taxon>Polychaeta</taxon>
        <taxon>Polychaeta incertae sedis</taxon>
        <taxon>Dinophilidae</taxon>
        <taxon>Dimorphilus</taxon>
    </lineage>
</organism>
<dbReference type="GO" id="GO:0003924">
    <property type="term" value="F:GTPase activity"/>
    <property type="evidence" value="ECO:0007669"/>
    <property type="project" value="InterPro"/>
</dbReference>
<dbReference type="InterPro" id="IPR000795">
    <property type="entry name" value="T_Tr_GTP-bd_dom"/>
</dbReference>
<dbReference type="OrthoDB" id="248233at2759"/>
<sequence>MATSNGDHEMEETEMTEDIIGNENCLTSKTALVNPSEEDFGILLDNLKHRIDQCQGETIYEIGCGEGSIPGLPENDMDSAIANLQRLSGLLGAEAKVLRERRCEGGVIKEFLVRKRAEGEDFMEVRVAVVGNVDAGKSTLLGVLTHSELDNGRGLARQKLFRHKHEMESGRTSSVSNDILGFDSNGRVVNKPEHGNLDWTKICTEASKVITFIDLAGHEKYLKTTVFGMTGHAPDFCMLMVGANMGVVGMTKEHLGLALALNIPVFVVITKIDKCPPNILAETLKVLQKVLKSQGCRKIPVLVQSEDDVVIAARNFTSEKLCPIFQVSNVTGERLDLLKMFMNLLAPRSTIEGTNCDMAAEFQIDDTFSVPGVGTVVSGTCLSGSIKLNDTLLLGPDLSGNFNSIVIRSIHRKRMPVQQVRAGQTASFALKKVKRSSIRKGMVLVSPLIQPVSYWEFAADVLVLHHPTTIAVGYQAMVHVGPVRQTATITSMSIENMRTGDKSICRFKFIKNSEFLRKDTKLVFREGRTKAIGTITDLFVPQDANSTVHQRTNKNLHNQHGQGGVKRRRGGKRKAASASATTANAQAE</sequence>
<dbReference type="SUPFAM" id="SSF50465">
    <property type="entry name" value="EF-Tu/eEF-1alpha/eIF2-gamma C-terminal domain"/>
    <property type="match status" value="1"/>
</dbReference>